<dbReference type="KEGG" id="bpl:BURPS1106A_A1108"/>
<sequence length="68" mass="7688">MPGRRAIAERARRGLDDGLGARPRRARRRPLRSMRRARIDAGRTLPGVSRLFARSLFRRATAASRSCT</sequence>
<gene>
    <name evidence="2" type="ordered locus">BURPS1106A_A1108</name>
</gene>
<protein>
    <submittedName>
        <fullName evidence="2">Uncharacterized protein</fullName>
    </submittedName>
</protein>
<evidence type="ECO:0000313" key="3">
    <source>
        <dbReference type="Proteomes" id="UP000006738"/>
    </source>
</evidence>
<accession>A3P482</accession>
<organism evidence="2 3">
    <name type="scientific">Burkholderia pseudomallei (strain 1106a)</name>
    <dbReference type="NCBI Taxonomy" id="357348"/>
    <lineage>
        <taxon>Bacteria</taxon>
        <taxon>Pseudomonadati</taxon>
        <taxon>Pseudomonadota</taxon>
        <taxon>Betaproteobacteria</taxon>
        <taxon>Burkholderiales</taxon>
        <taxon>Burkholderiaceae</taxon>
        <taxon>Burkholderia</taxon>
        <taxon>pseudomallei group</taxon>
    </lineage>
</organism>
<evidence type="ECO:0000313" key="2">
    <source>
        <dbReference type="EMBL" id="ABN93276.1"/>
    </source>
</evidence>
<feature type="compositionally biased region" description="Basic and acidic residues" evidence="1">
    <location>
        <begin position="1"/>
        <end position="16"/>
    </location>
</feature>
<feature type="compositionally biased region" description="Basic residues" evidence="1">
    <location>
        <begin position="22"/>
        <end position="31"/>
    </location>
</feature>
<evidence type="ECO:0000256" key="1">
    <source>
        <dbReference type="SAM" id="MobiDB-lite"/>
    </source>
</evidence>
<reference evidence="3" key="1">
    <citation type="submission" date="2007-02" db="EMBL/GenBank/DDBJ databases">
        <authorList>
            <person name="DeShazer D."/>
            <person name="Woods D.E."/>
            <person name="Nierman W.C."/>
        </authorList>
    </citation>
    <scope>NUCLEOTIDE SEQUENCE [LARGE SCALE GENOMIC DNA]</scope>
    <source>
        <strain evidence="3">1106a</strain>
    </source>
</reference>
<dbReference type="Proteomes" id="UP000006738">
    <property type="component" value="Chromosome II"/>
</dbReference>
<proteinExistence type="predicted"/>
<dbReference type="EMBL" id="CP000573">
    <property type="protein sequence ID" value="ABN93276.1"/>
    <property type="molecule type" value="Genomic_DNA"/>
</dbReference>
<dbReference type="HOGENOM" id="CLU_2785890_0_0_4"/>
<name>A3P482_BURP0</name>
<feature type="region of interest" description="Disordered" evidence="1">
    <location>
        <begin position="1"/>
        <end position="31"/>
    </location>
</feature>
<dbReference type="AlphaFoldDB" id="A3P482"/>